<feature type="domain" description="Aldehyde dehydrogenase" evidence="5">
    <location>
        <begin position="31"/>
        <end position="483"/>
    </location>
</feature>
<evidence type="ECO:0000256" key="2">
    <source>
        <dbReference type="PROSITE-ProRule" id="PRU10007"/>
    </source>
</evidence>
<dbReference type="PROSITE" id="PS00687">
    <property type="entry name" value="ALDEHYDE_DEHYDR_GLU"/>
    <property type="match status" value="1"/>
</dbReference>
<sequence length="492" mass="51915">MIHSSASPGSTQPHARNYIDGLWTDGGPVRTSYSPATGTALGTFADGGETEAAAAISAARRAFAATAWSRDRELRARALFEMADRMAERRDELVTLLARENGKILAEAAFEIDLTIPKLRYYGALALTETGRAAEVKPGLYSTTLTEPAGVAAVIAPWNSPVVLAVRSFAPALAAGCTVVLKLPGQTGLVNGLLYEIIAATTSLPAGVMNCFTESGNSGAPLLVSSPEVDVVSYTGSTAVGRVIMANAAPTLKPLSLELGGKSPMIVFDDADLDAVVPVLTKAITTFTGQFCMTGSRILAQRGIADELRERMAKSLAAVQVGPGDDPASEMGPMIDRANAERVDRMVADAGAYATIVERGGLVNPEAGAVDAYYRPSLVEVTDLASPIVQREVFGPVATFEVFTTEADAIERANATEYGLAASIWTRDVDRPLRVGRELQAGTVWTNTWAVVVDQFEEGGFKQSGLGRLNGLRGLGEFQEIKHMVHASPRGA</sequence>
<evidence type="ECO:0000313" key="7">
    <source>
        <dbReference type="Proteomes" id="UP000602198"/>
    </source>
</evidence>
<dbReference type="InterPro" id="IPR016163">
    <property type="entry name" value="Ald_DH_C"/>
</dbReference>
<gene>
    <name evidence="6" type="ORF">JK358_33170</name>
</gene>
<feature type="active site" evidence="2">
    <location>
        <position position="258"/>
    </location>
</feature>
<evidence type="ECO:0000259" key="5">
    <source>
        <dbReference type="Pfam" id="PF00171"/>
    </source>
</evidence>
<proteinExistence type="inferred from homology"/>
<keyword evidence="7" id="KW-1185">Reference proteome</keyword>
<dbReference type="RefSeq" id="WP_201955286.1">
    <property type="nucleotide sequence ID" value="NZ_JAERRJ010000015.1"/>
</dbReference>
<evidence type="ECO:0000313" key="6">
    <source>
        <dbReference type="EMBL" id="MBL1079269.1"/>
    </source>
</evidence>
<name>A0ABS1MHX6_9NOCA</name>
<comment type="similarity">
    <text evidence="3">Belongs to the aldehyde dehydrogenase family.</text>
</comment>
<dbReference type="Gene3D" id="3.40.605.10">
    <property type="entry name" value="Aldehyde Dehydrogenase, Chain A, domain 1"/>
    <property type="match status" value="1"/>
</dbReference>
<dbReference type="SUPFAM" id="SSF53720">
    <property type="entry name" value="ALDH-like"/>
    <property type="match status" value="1"/>
</dbReference>
<dbReference type="InterPro" id="IPR029510">
    <property type="entry name" value="Ald_DH_CS_GLU"/>
</dbReference>
<comment type="caution">
    <text evidence="6">The sequence shown here is derived from an EMBL/GenBank/DDBJ whole genome shotgun (WGS) entry which is preliminary data.</text>
</comment>
<evidence type="ECO:0000256" key="1">
    <source>
        <dbReference type="ARBA" id="ARBA00023002"/>
    </source>
</evidence>
<dbReference type="InterPro" id="IPR016162">
    <property type="entry name" value="Ald_DH_N"/>
</dbReference>
<dbReference type="PANTHER" id="PTHR11699">
    <property type="entry name" value="ALDEHYDE DEHYDROGENASE-RELATED"/>
    <property type="match status" value="1"/>
</dbReference>
<dbReference type="Pfam" id="PF00171">
    <property type="entry name" value="Aldedh"/>
    <property type="match status" value="1"/>
</dbReference>
<reference evidence="6 7" key="1">
    <citation type="submission" date="2021-01" db="EMBL/GenBank/DDBJ databases">
        <title>WGS of actinomycetes isolated from Thailand.</title>
        <authorList>
            <person name="Thawai C."/>
        </authorList>
    </citation>
    <scope>NUCLEOTIDE SEQUENCE [LARGE SCALE GENOMIC DNA]</scope>
    <source>
        <strain evidence="6 7">LPG 2</strain>
    </source>
</reference>
<evidence type="ECO:0000256" key="3">
    <source>
        <dbReference type="RuleBase" id="RU003345"/>
    </source>
</evidence>
<dbReference type="InterPro" id="IPR015590">
    <property type="entry name" value="Aldehyde_DH_dom"/>
</dbReference>
<evidence type="ECO:0000256" key="4">
    <source>
        <dbReference type="SAM" id="MobiDB-lite"/>
    </source>
</evidence>
<protein>
    <submittedName>
        <fullName evidence="6">Aldehyde dehydrogenase family protein</fullName>
    </submittedName>
</protein>
<dbReference type="Proteomes" id="UP000602198">
    <property type="component" value="Unassembled WGS sequence"/>
</dbReference>
<organism evidence="6 7">
    <name type="scientific">Nocardia acididurans</name>
    <dbReference type="NCBI Taxonomy" id="2802282"/>
    <lineage>
        <taxon>Bacteria</taxon>
        <taxon>Bacillati</taxon>
        <taxon>Actinomycetota</taxon>
        <taxon>Actinomycetes</taxon>
        <taxon>Mycobacteriales</taxon>
        <taxon>Nocardiaceae</taxon>
        <taxon>Nocardia</taxon>
    </lineage>
</organism>
<keyword evidence="1 3" id="KW-0560">Oxidoreductase</keyword>
<dbReference type="InterPro" id="IPR016161">
    <property type="entry name" value="Ald_DH/histidinol_DH"/>
</dbReference>
<feature type="compositionally biased region" description="Polar residues" evidence="4">
    <location>
        <begin position="1"/>
        <end position="14"/>
    </location>
</feature>
<feature type="region of interest" description="Disordered" evidence="4">
    <location>
        <begin position="1"/>
        <end position="21"/>
    </location>
</feature>
<accession>A0ABS1MHX6</accession>
<dbReference type="Gene3D" id="3.40.309.10">
    <property type="entry name" value="Aldehyde Dehydrogenase, Chain A, domain 2"/>
    <property type="match status" value="1"/>
</dbReference>
<dbReference type="EMBL" id="JAERRJ010000015">
    <property type="protein sequence ID" value="MBL1079269.1"/>
    <property type="molecule type" value="Genomic_DNA"/>
</dbReference>